<proteinExistence type="predicted"/>
<accession>A0AAV9H5R7</accession>
<dbReference type="Proteomes" id="UP001321760">
    <property type="component" value="Unassembled WGS sequence"/>
</dbReference>
<evidence type="ECO:0000313" key="2">
    <source>
        <dbReference type="EMBL" id="KAK4455845.1"/>
    </source>
</evidence>
<feature type="region of interest" description="Disordered" evidence="1">
    <location>
        <begin position="18"/>
        <end position="92"/>
    </location>
</feature>
<gene>
    <name evidence="2" type="ORF">QBC34DRAFT_2471</name>
</gene>
<organism evidence="2 3">
    <name type="scientific">Podospora aff. communis PSN243</name>
    <dbReference type="NCBI Taxonomy" id="3040156"/>
    <lineage>
        <taxon>Eukaryota</taxon>
        <taxon>Fungi</taxon>
        <taxon>Dikarya</taxon>
        <taxon>Ascomycota</taxon>
        <taxon>Pezizomycotina</taxon>
        <taxon>Sordariomycetes</taxon>
        <taxon>Sordariomycetidae</taxon>
        <taxon>Sordariales</taxon>
        <taxon>Podosporaceae</taxon>
        <taxon>Podospora</taxon>
    </lineage>
</organism>
<evidence type="ECO:0000313" key="3">
    <source>
        <dbReference type="Proteomes" id="UP001321760"/>
    </source>
</evidence>
<sequence length="279" mass="30259">MIGCGGFLGKKGCALRLASTRKGRRARPQAPNRHPSPDRDQRPRESRARRGTMKPAMPGGFPLQVESRPFSKTQSNWPSSSTQRSSPWPTRSAVGRPILATIGCSSRVAAPMASSRSDFVHHTSSAEQSILEKSRIDSSGGKVIAMSIIWIVAKWSTSFGNSHGVPERYRGRPRALGLALNVPVTRKLLHMSLLHDELAACVLAANFFQGSLQVTSYIKYCLGTVGYAVVAVLPSSPCATPAFPMHSLMLPTLFLGSAKHADLPAPRDTGETDCWEHCR</sequence>
<dbReference type="EMBL" id="MU865913">
    <property type="protein sequence ID" value="KAK4455845.1"/>
    <property type="molecule type" value="Genomic_DNA"/>
</dbReference>
<reference evidence="2" key="1">
    <citation type="journal article" date="2023" name="Mol. Phylogenet. Evol.">
        <title>Genome-scale phylogeny and comparative genomics of the fungal order Sordariales.</title>
        <authorList>
            <person name="Hensen N."/>
            <person name="Bonometti L."/>
            <person name="Westerberg I."/>
            <person name="Brannstrom I.O."/>
            <person name="Guillou S."/>
            <person name="Cros-Aarteil S."/>
            <person name="Calhoun S."/>
            <person name="Haridas S."/>
            <person name="Kuo A."/>
            <person name="Mondo S."/>
            <person name="Pangilinan J."/>
            <person name="Riley R."/>
            <person name="LaButti K."/>
            <person name="Andreopoulos B."/>
            <person name="Lipzen A."/>
            <person name="Chen C."/>
            <person name="Yan M."/>
            <person name="Daum C."/>
            <person name="Ng V."/>
            <person name="Clum A."/>
            <person name="Steindorff A."/>
            <person name="Ohm R.A."/>
            <person name="Martin F."/>
            <person name="Silar P."/>
            <person name="Natvig D.O."/>
            <person name="Lalanne C."/>
            <person name="Gautier V."/>
            <person name="Ament-Velasquez S.L."/>
            <person name="Kruys A."/>
            <person name="Hutchinson M.I."/>
            <person name="Powell A.J."/>
            <person name="Barry K."/>
            <person name="Miller A.N."/>
            <person name="Grigoriev I.V."/>
            <person name="Debuchy R."/>
            <person name="Gladieux P."/>
            <person name="Hiltunen Thoren M."/>
            <person name="Johannesson H."/>
        </authorList>
    </citation>
    <scope>NUCLEOTIDE SEQUENCE</scope>
    <source>
        <strain evidence="2">PSN243</strain>
    </source>
</reference>
<feature type="compositionally biased region" description="Basic and acidic residues" evidence="1">
    <location>
        <begin position="35"/>
        <end position="48"/>
    </location>
</feature>
<keyword evidence="3" id="KW-1185">Reference proteome</keyword>
<dbReference type="AlphaFoldDB" id="A0AAV9H5R7"/>
<name>A0AAV9H5R7_9PEZI</name>
<comment type="caution">
    <text evidence="2">The sequence shown here is derived from an EMBL/GenBank/DDBJ whole genome shotgun (WGS) entry which is preliminary data.</text>
</comment>
<evidence type="ECO:0000256" key="1">
    <source>
        <dbReference type="SAM" id="MobiDB-lite"/>
    </source>
</evidence>
<protein>
    <submittedName>
        <fullName evidence="2">Uncharacterized protein</fullName>
    </submittedName>
</protein>
<feature type="compositionally biased region" description="Polar residues" evidence="1">
    <location>
        <begin position="70"/>
        <end position="89"/>
    </location>
</feature>
<reference evidence="2" key="2">
    <citation type="submission" date="2023-05" db="EMBL/GenBank/DDBJ databases">
        <authorList>
            <consortium name="Lawrence Berkeley National Laboratory"/>
            <person name="Steindorff A."/>
            <person name="Hensen N."/>
            <person name="Bonometti L."/>
            <person name="Westerberg I."/>
            <person name="Brannstrom I.O."/>
            <person name="Guillou S."/>
            <person name="Cros-Aarteil S."/>
            <person name="Calhoun S."/>
            <person name="Haridas S."/>
            <person name="Kuo A."/>
            <person name="Mondo S."/>
            <person name="Pangilinan J."/>
            <person name="Riley R."/>
            <person name="Labutti K."/>
            <person name="Andreopoulos B."/>
            <person name="Lipzen A."/>
            <person name="Chen C."/>
            <person name="Yanf M."/>
            <person name="Daum C."/>
            <person name="Ng V."/>
            <person name="Clum A."/>
            <person name="Ohm R."/>
            <person name="Martin F."/>
            <person name="Silar P."/>
            <person name="Natvig D."/>
            <person name="Lalanne C."/>
            <person name="Gautier V."/>
            <person name="Ament-Velasquez S.L."/>
            <person name="Kruys A."/>
            <person name="Hutchinson M.I."/>
            <person name="Powell A.J."/>
            <person name="Barry K."/>
            <person name="Miller A.N."/>
            <person name="Grigoriev I.V."/>
            <person name="Debuchy R."/>
            <person name="Gladieux P."/>
            <person name="Thoren M.H."/>
            <person name="Johannesson H."/>
        </authorList>
    </citation>
    <scope>NUCLEOTIDE SEQUENCE</scope>
    <source>
        <strain evidence="2">PSN243</strain>
    </source>
</reference>